<dbReference type="CDD" id="cd00085">
    <property type="entry name" value="HNHc"/>
    <property type="match status" value="1"/>
</dbReference>
<keyword evidence="2" id="KW-0540">Nuclease</keyword>
<dbReference type="InterPro" id="IPR002711">
    <property type="entry name" value="HNH"/>
</dbReference>
<dbReference type="Gene3D" id="1.10.30.50">
    <property type="match status" value="1"/>
</dbReference>
<sequence>MKRRFLIDVPHPWFFLDDHCSNCLTELPIDIVGLYCSTWCQEIAAHVRYLRRVSRDGRLKDPDVKLAVQTREAFLLAGGYGSLRRRLTPRTRTEVRIRDSGRCQRCGTPGVEVDHIDGNSDALDNLQLLCLDCHHAKTAENMAPATDDERQLLLTMMVTRVLPAEPQLLADDENEWERRWRTLRSERKERFLEKLRARGLAVRQRDSHAKRVLALLDATSEDSVSMESFPDFGPDEFFDDLLRGSWN</sequence>
<dbReference type="RefSeq" id="WP_091182481.1">
    <property type="nucleotide sequence ID" value="NZ_FNRY01000001.1"/>
</dbReference>
<keyword evidence="3" id="KW-1185">Reference proteome</keyword>
<dbReference type="GO" id="GO:0004519">
    <property type="term" value="F:endonuclease activity"/>
    <property type="evidence" value="ECO:0007669"/>
    <property type="project" value="UniProtKB-KW"/>
</dbReference>
<evidence type="ECO:0000313" key="2">
    <source>
        <dbReference type="EMBL" id="SEB74408.1"/>
    </source>
</evidence>
<proteinExistence type="predicted"/>
<feature type="domain" description="HNH nuclease" evidence="1">
    <location>
        <begin position="90"/>
        <end position="135"/>
    </location>
</feature>
<dbReference type="Pfam" id="PF01844">
    <property type="entry name" value="HNH"/>
    <property type="match status" value="1"/>
</dbReference>
<protein>
    <submittedName>
        <fullName evidence="2">5-methylcytosine-specific restriction endonuclease McrA</fullName>
    </submittedName>
</protein>
<reference evidence="2 3" key="1">
    <citation type="submission" date="2016-10" db="EMBL/GenBank/DDBJ databases">
        <authorList>
            <person name="de Groot N.N."/>
        </authorList>
    </citation>
    <scope>NUCLEOTIDE SEQUENCE [LARGE SCALE GENOMIC DNA]</scope>
    <source>
        <strain evidence="2 3">DSM 21799</strain>
    </source>
</reference>
<evidence type="ECO:0000259" key="1">
    <source>
        <dbReference type="SMART" id="SM00507"/>
    </source>
</evidence>
<dbReference type="AlphaFoldDB" id="A0A1H4LV03"/>
<dbReference type="InterPro" id="IPR003615">
    <property type="entry name" value="HNH_nuc"/>
</dbReference>
<dbReference type="SMART" id="SM00507">
    <property type="entry name" value="HNHc"/>
    <property type="match status" value="1"/>
</dbReference>
<dbReference type="GO" id="GO:0003676">
    <property type="term" value="F:nucleic acid binding"/>
    <property type="evidence" value="ECO:0007669"/>
    <property type="project" value="InterPro"/>
</dbReference>
<dbReference type="EMBL" id="FNRY01000001">
    <property type="protein sequence ID" value="SEB74408.1"/>
    <property type="molecule type" value="Genomic_DNA"/>
</dbReference>
<dbReference type="Proteomes" id="UP000199183">
    <property type="component" value="Unassembled WGS sequence"/>
</dbReference>
<evidence type="ECO:0000313" key="3">
    <source>
        <dbReference type="Proteomes" id="UP000199183"/>
    </source>
</evidence>
<keyword evidence="2" id="KW-0378">Hydrolase</keyword>
<name>A0A1H4LV03_9MICO</name>
<dbReference type="GO" id="GO:0008270">
    <property type="term" value="F:zinc ion binding"/>
    <property type="evidence" value="ECO:0007669"/>
    <property type="project" value="InterPro"/>
</dbReference>
<keyword evidence="2" id="KW-0255">Endonuclease</keyword>
<accession>A0A1H4LV03</accession>
<gene>
    <name evidence="2" type="ORF">SAMN04489806_1663</name>
</gene>
<organism evidence="2 3">
    <name type="scientific">Paramicrobacterium humi</name>
    <dbReference type="NCBI Taxonomy" id="640635"/>
    <lineage>
        <taxon>Bacteria</taxon>
        <taxon>Bacillati</taxon>
        <taxon>Actinomycetota</taxon>
        <taxon>Actinomycetes</taxon>
        <taxon>Micrococcales</taxon>
        <taxon>Microbacteriaceae</taxon>
        <taxon>Paramicrobacterium</taxon>
    </lineage>
</organism>